<dbReference type="HOGENOM" id="CLU_1812492_0_0_9"/>
<protein>
    <recommendedName>
        <fullName evidence="3">YbjN domain-containing protein</fullName>
    </recommendedName>
</protein>
<organism evidence="1 2">
    <name type="scientific">Coprothermobacter proteolyticus (strain ATCC 35245 / DSM 5265 / OCM 4 / BT)</name>
    <dbReference type="NCBI Taxonomy" id="309798"/>
    <lineage>
        <taxon>Bacteria</taxon>
        <taxon>Pseudomonadati</taxon>
        <taxon>Coprothermobacterota</taxon>
        <taxon>Coprothermobacteria</taxon>
        <taxon>Coprothermobacterales</taxon>
        <taxon>Coprothermobacteraceae</taxon>
        <taxon>Coprothermobacter</taxon>
    </lineage>
</organism>
<dbReference type="KEGG" id="cpo:COPRO5265_0592"/>
<evidence type="ECO:0000313" key="1">
    <source>
        <dbReference type="EMBL" id="ACI18114.1"/>
    </source>
</evidence>
<evidence type="ECO:0008006" key="3">
    <source>
        <dbReference type="Google" id="ProtNLM"/>
    </source>
</evidence>
<reference evidence="1 2" key="2">
    <citation type="journal article" date="2014" name="Genome Announc.">
        <title>Complete Genome Sequence of Coprothermobacter proteolyticus DSM 5265.</title>
        <authorList>
            <person name="Alexiev A."/>
            <person name="Coil D.A."/>
            <person name="Badger J.H."/>
            <person name="Enticknap J."/>
            <person name="Ward N."/>
            <person name="Robb F.T."/>
            <person name="Eisen J.A."/>
        </authorList>
    </citation>
    <scope>NUCLEOTIDE SEQUENCE [LARGE SCALE GENOMIC DNA]</scope>
    <source>
        <strain evidence="2">ATCC 35245 / DSM 5265 / OCM 4 / BT</strain>
    </source>
</reference>
<dbReference type="EMBL" id="CP001145">
    <property type="protein sequence ID" value="ACI18114.1"/>
    <property type="molecule type" value="Genomic_DNA"/>
</dbReference>
<evidence type="ECO:0000313" key="2">
    <source>
        <dbReference type="Proteomes" id="UP000001732"/>
    </source>
</evidence>
<keyword evidence="2" id="KW-1185">Reference proteome</keyword>
<dbReference type="OrthoDB" id="9876534at2"/>
<sequence length="142" mass="16499">MVTPGIINEYLRILNLQFQFNGFQWDIPFHQDNVEINLVLTLSRDFLRFEVPLMAEEKVSSELLNQLFEMNYRIAMAKFAMADDGMVRLVCDFPTVNMSFEEFQVSMQIVVSAAFDFIPQIRAIKAKPIGFEIPKNPKNQIM</sequence>
<dbReference type="STRING" id="309798.COPRO5265_0592"/>
<dbReference type="AlphaFoldDB" id="B5Y850"/>
<dbReference type="Gene3D" id="3.30.1460.10">
    <property type="match status" value="1"/>
</dbReference>
<reference evidence="2" key="1">
    <citation type="submission" date="2008-08" db="EMBL/GenBank/DDBJ databases">
        <title>The complete genome sequence of Coprothermobacter proteolyticus strain ATCC 5245 / DSM 5265 / BT.</title>
        <authorList>
            <person name="Dodson R.J."/>
            <person name="Durkin A.S."/>
            <person name="Wu M."/>
            <person name="Eisen J."/>
            <person name="Sutton G."/>
        </authorList>
    </citation>
    <scope>NUCLEOTIDE SEQUENCE [LARGE SCALE GENOMIC DNA]</scope>
    <source>
        <strain evidence="2">ATCC 35245 / DSM 5265 / OCM 4 / BT</strain>
    </source>
</reference>
<dbReference type="Proteomes" id="UP000001732">
    <property type="component" value="Chromosome"/>
</dbReference>
<proteinExistence type="predicted"/>
<name>B5Y850_COPPD</name>
<dbReference type="SUPFAM" id="SSF69635">
    <property type="entry name" value="Type III secretory system chaperone-like"/>
    <property type="match status" value="1"/>
</dbReference>
<accession>B5Y850</accession>
<dbReference type="RefSeq" id="WP_012544764.1">
    <property type="nucleotide sequence ID" value="NC_011295.1"/>
</dbReference>
<gene>
    <name evidence="1" type="ordered locus">COPRO5265_0592</name>
</gene>